<evidence type="ECO:0008006" key="3">
    <source>
        <dbReference type="Google" id="ProtNLM"/>
    </source>
</evidence>
<accession>A0A1F5WYE4</accession>
<evidence type="ECO:0000313" key="2">
    <source>
        <dbReference type="Proteomes" id="UP000178114"/>
    </source>
</evidence>
<sequence length="406" mass="45851">MTSKLKVLCLSFWTPPIVRPQSILIGKMIPEWTKQGIRPVVVTYDICGDWNIGVPVYKIPVFKESGAFLKVPILNKLARLRNEYKYFKKLSGIAEEIIKKYDINLIFSFSNPQESNILGAMLKKKLGIPFVSHFSDPWTDNSYKHFSGFGGIKARLQEKFIIENSSGIVFTNRPALELVMKKYPAALKGRTAVVPHCFDASDYPAKGAKKENGKFTFSYIGAFYKQRNPELFFGALDVVFKKHPELKQKTALKLVGIESDYTGYNIENVKQMLADYGLDKIADIVPAVGYKESLKYMTESDCLLVIDADFKNSPFFPSKAVDYAGSGTPIIGITPAGSPTSLFLERLGYQPFNYQEADKMREFIEKILVSGITPNVKKDVVEFYEVKSTTAKLLRKFNEIVNEEKI</sequence>
<dbReference type="Gene3D" id="3.40.50.2000">
    <property type="entry name" value="Glycogen Phosphorylase B"/>
    <property type="match status" value="2"/>
</dbReference>
<dbReference type="Proteomes" id="UP000178114">
    <property type="component" value="Unassembled WGS sequence"/>
</dbReference>
<organism evidence="1 2">
    <name type="scientific">Candidatus Giovannonibacteria bacterium RIFCSPLOWO2_01_FULL_45_34</name>
    <dbReference type="NCBI Taxonomy" id="1798351"/>
    <lineage>
        <taxon>Bacteria</taxon>
        <taxon>Candidatus Giovannoniibacteriota</taxon>
    </lineage>
</organism>
<comment type="caution">
    <text evidence="1">The sequence shown here is derived from an EMBL/GenBank/DDBJ whole genome shotgun (WGS) entry which is preliminary data.</text>
</comment>
<proteinExistence type="predicted"/>
<dbReference type="STRING" id="1798351.A2930_01740"/>
<evidence type="ECO:0000313" key="1">
    <source>
        <dbReference type="EMBL" id="OGF80672.1"/>
    </source>
</evidence>
<name>A0A1F5WYE4_9BACT</name>
<dbReference type="EMBL" id="MFID01000031">
    <property type="protein sequence ID" value="OGF80672.1"/>
    <property type="molecule type" value="Genomic_DNA"/>
</dbReference>
<protein>
    <recommendedName>
        <fullName evidence="3">Glycosyltransferase subfamily 4-like N-terminal domain-containing protein</fullName>
    </recommendedName>
</protein>
<dbReference type="AlphaFoldDB" id="A0A1F5WYE4"/>
<dbReference type="SUPFAM" id="SSF53756">
    <property type="entry name" value="UDP-Glycosyltransferase/glycogen phosphorylase"/>
    <property type="match status" value="1"/>
</dbReference>
<reference evidence="1 2" key="1">
    <citation type="journal article" date="2016" name="Nat. Commun.">
        <title>Thousands of microbial genomes shed light on interconnected biogeochemical processes in an aquifer system.</title>
        <authorList>
            <person name="Anantharaman K."/>
            <person name="Brown C.T."/>
            <person name="Hug L.A."/>
            <person name="Sharon I."/>
            <person name="Castelle C.J."/>
            <person name="Probst A.J."/>
            <person name="Thomas B.C."/>
            <person name="Singh A."/>
            <person name="Wilkins M.J."/>
            <person name="Karaoz U."/>
            <person name="Brodie E.L."/>
            <person name="Williams K.H."/>
            <person name="Hubbard S.S."/>
            <person name="Banfield J.F."/>
        </authorList>
    </citation>
    <scope>NUCLEOTIDE SEQUENCE [LARGE SCALE GENOMIC DNA]</scope>
</reference>
<gene>
    <name evidence="1" type="ORF">A2930_01740</name>
</gene>